<organism evidence="1 2">
    <name type="scientific">Kosmotoga pacifica</name>
    <dbReference type="NCBI Taxonomy" id="1330330"/>
    <lineage>
        <taxon>Bacteria</taxon>
        <taxon>Thermotogati</taxon>
        <taxon>Thermotogota</taxon>
        <taxon>Thermotogae</taxon>
        <taxon>Kosmotogales</taxon>
        <taxon>Kosmotogaceae</taxon>
        <taxon>Kosmotoga</taxon>
    </lineage>
</organism>
<evidence type="ECO:0000313" key="1">
    <source>
        <dbReference type="EMBL" id="AKI97873.1"/>
    </source>
</evidence>
<proteinExistence type="predicted"/>
<dbReference type="PATRIC" id="fig|1330330.3.peg.1763"/>
<gene>
    <name evidence="1" type="ORF">IX53_08665</name>
</gene>
<protein>
    <submittedName>
        <fullName evidence="1">Uncharacterized protein</fullName>
    </submittedName>
</protein>
<dbReference type="Proteomes" id="UP000035159">
    <property type="component" value="Chromosome"/>
</dbReference>
<dbReference type="RefSeq" id="WP_047755008.1">
    <property type="nucleotide sequence ID" value="NZ_CAJUHA010000005.1"/>
</dbReference>
<evidence type="ECO:0000313" key="2">
    <source>
        <dbReference type="Proteomes" id="UP000035159"/>
    </source>
</evidence>
<dbReference type="STRING" id="1330330.IX53_08665"/>
<name>A0A0G2ZGE4_9BACT</name>
<dbReference type="KEGG" id="kpf:IX53_08665"/>
<dbReference type="OrthoDB" id="45316at2"/>
<accession>A0A0G2ZGE4</accession>
<keyword evidence="2" id="KW-1185">Reference proteome</keyword>
<dbReference type="EMBL" id="CP011232">
    <property type="protein sequence ID" value="AKI97873.1"/>
    <property type="molecule type" value="Genomic_DNA"/>
</dbReference>
<sequence>MKNYAHIIYDDETYFSPKRISFDHRTRTGIMVAWSEEQAQELLEKKYWKCLSAYALEAAMKRKLVFERKHSDTNILYFKYMLEIPEMLEAYYEPDTIETISSHFSLREISEEIFKMMRNYELGSLNFNDHFLNEWLMAKLESGSPQLSPQEKKKLEKELMRYIELFVSKILWSVYSGNLNDFRKDLSAIVYLFTELYDSGRENGRGGTE</sequence>
<dbReference type="AlphaFoldDB" id="A0A0G2ZGE4"/>
<reference evidence="1 2" key="1">
    <citation type="submission" date="2015-04" db="EMBL/GenBank/DDBJ databases">
        <title>Complete Genome Sequence of Kosmotoga pacifica SLHLJ1.</title>
        <authorList>
            <person name="Jiang L.J."/>
            <person name="Shao Z.Z."/>
            <person name="Jebbar M."/>
        </authorList>
    </citation>
    <scope>NUCLEOTIDE SEQUENCE [LARGE SCALE GENOMIC DNA]</scope>
    <source>
        <strain evidence="1 2">SLHLJ1</strain>
    </source>
</reference>